<organism evidence="2 3">
    <name type="scientific">Polaribacter pectinis</name>
    <dbReference type="NCBI Taxonomy" id="2738844"/>
    <lineage>
        <taxon>Bacteria</taxon>
        <taxon>Pseudomonadati</taxon>
        <taxon>Bacteroidota</taxon>
        <taxon>Flavobacteriia</taxon>
        <taxon>Flavobacteriales</taxon>
        <taxon>Flavobacteriaceae</taxon>
    </lineage>
</organism>
<dbReference type="AlphaFoldDB" id="A0A7G9L777"/>
<keyword evidence="1" id="KW-1133">Transmembrane helix</keyword>
<keyword evidence="1" id="KW-0472">Membrane</keyword>
<accession>A0A7G9L777</accession>
<feature type="transmembrane region" description="Helical" evidence="1">
    <location>
        <begin position="69"/>
        <end position="90"/>
    </location>
</feature>
<dbReference type="KEGG" id="ppec:H9W90_09730"/>
<keyword evidence="1" id="KW-0812">Transmembrane</keyword>
<feature type="transmembrane region" description="Helical" evidence="1">
    <location>
        <begin position="7"/>
        <end position="29"/>
    </location>
</feature>
<gene>
    <name evidence="2" type="ORF">H9W90_09730</name>
</gene>
<keyword evidence="3" id="KW-1185">Reference proteome</keyword>
<name>A0A7G9L777_9FLAO</name>
<reference evidence="2 3" key="1">
    <citation type="submission" date="2020-08" db="EMBL/GenBank/DDBJ databases">
        <title>Polaribacter sp. L12M9 isolated from gut of the Korean scallop.</title>
        <authorList>
            <person name="Jeong Y.S."/>
        </authorList>
    </citation>
    <scope>NUCLEOTIDE SEQUENCE [LARGE SCALE GENOMIC DNA]</scope>
    <source>
        <strain evidence="2 3">L12M9</strain>
    </source>
</reference>
<dbReference type="Proteomes" id="UP000515808">
    <property type="component" value="Chromosome"/>
</dbReference>
<dbReference type="RefSeq" id="WP_187481410.1">
    <property type="nucleotide sequence ID" value="NZ_CP060695.1"/>
</dbReference>
<sequence>MIKKFNIFIALFLILGNIYFLFITISILFTAGGSFGYGVLLLPFTFLTHLFLIPSILALKKKHRKNHILLIINSIGTAYIIFIIVSFLSYS</sequence>
<evidence type="ECO:0000256" key="1">
    <source>
        <dbReference type="SAM" id="Phobius"/>
    </source>
</evidence>
<evidence type="ECO:0000313" key="2">
    <source>
        <dbReference type="EMBL" id="QNM84476.1"/>
    </source>
</evidence>
<dbReference type="EMBL" id="CP060695">
    <property type="protein sequence ID" value="QNM84476.1"/>
    <property type="molecule type" value="Genomic_DNA"/>
</dbReference>
<evidence type="ECO:0000313" key="3">
    <source>
        <dbReference type="Proteomes" id="UP000515808"/>
    </source>
</evidence>
<feature type="transmembrane region" description="Helical" evidence="1">
    <location>
        <begin position="35"/>
        <end position="57"/>
    </location>
</feature>
<proteinExistence type="predicted"/>
<protein>
    <submittedName>
        <fullName evidence="2">Uncharacterized protein</fullName>
    </submittedName>
</protein>